<dbReference type="AlphaFoldDB" id="A0A0E9U255"/>
<evidence type="ECO:0000313" key="1">
    <source>
        <dbReference type="EMBL" id="JAH59807.1"/>
    </source>
</evidence>
<organism evidence="1">
    <name type="scientific">Anguilla anguilla</name>
    <name type="common">European freshwater eel</name>
    <name type="synonym">Muraena anguilla</name>
    <dbReference type="NCBI Taxonomy" id="7936"/>
    <lineage>
        <taxon>Eukaryota</taxon>
        <taxon>Metazoa</taxon>
        <taxon>Chordata</taxon>
        <taxon>Craniata</taxon>
        <taxon>Vertebrata</taxon>
        <taxon>Euteleostomi</taxon>
        <taxon>Actinopterygii</taxon>
        <taxon>Neopterygii</taxon>
        <taxon>Teleostei</taxon>
        <taxon>Anguilliformes</taxon>
        <taxon>Anguillidae</taxon>
        <taxon>Anguilla</taxon>
    </lineage>
</organism>
<accession>A0A0E9U255</accession>
<reference evidence="1" key="2">
    <citation type="journal article" date="2015" name="Fish Shellfish Immunol.">
        <title>Early steps in the European eel (Anguilla anguilla)-Vibrio vulnificus interaction in the gills: Role of the RtxA13 toxin.</title>
        <authorList>
            <person name="Callol A."/>
            <person name="Pajuelo D."/>
            <person name="Ebbesson L."/>
            <person name="Teles M."/>
            <person name="MacKenzie S."/>
            <person name="Amaro C."/>
        </authorList>
    </citation>
    <scope>NUCLEOTIDE SEQUENCE</scope>
</reference>
<name>A0A0E9U255_ANGAN</name>
<protein>
    <submittedName>
        <fullName evidence="1">Uncharacterized protein</fullName>
    </submittedName>
</protein>
<proteinExistence type="predicted"/>
<dbReference type="EMBL" id="GBXM01048770">
    <property type="protein sequence ID" value="JAH59807.1"/>
    <property type="molecule type" value="Transcribed_RNA"/>
</dbReference>
<reference evidence="1" key="1">
    <citation type="submission" date="2014-11" db="EMBL/GenBank/DDBJ databases">
        <authorList>
            <person name="Amaro Gonzalez C."/>
        </authorList>
    </citation>
    <scope>NUCLEOTIDE SEQUENCE</scope>
</reference>
<sequence>MLLVLVKAYCCRSEDPMNVPNKALCPVLIIKIYLRIQASHLPSVN</sequence>